<keyword evidence="2" id="KW-1185">Reference proteome</keyword>
<reference evidence="2" key="1">
    <citation type="journal article" date="2019" name="Int. J. Syst. Evol. Microbiol.">
        <title>The Global Catalogue of Microorganisms (GCM) 10K type strain sequencing project: providing services to taxonomists for standard genome sequencing and annotation.</title>
        <authorList>
            <consortium name="The Broad Institute Genomics Platform"/>
            <consortium name="The Broad Institute Genome Sequencing Center for Infectious Disease"/>
            <person name="Wu L."/>
            <person name="Ma J."/>
        </authorList>
    </citation>
    <scope>NUCLEOTIDE SEQUENCE [LARGE SCALE GENOMIC DNA]</scope>
    <source>
        <strain evidence="2">TISTR 2466</strain>
    </source>
</reference>
<dbReference type="InterPro" id="IPR025072">
    <property type="entry name" value="Fur_reg_FbpA"/>
</dbReference>
<dbReference type="EMBL" id="JBHUMQ010000026">
    <property type="protein sequence ID" value="MFD2694276.1"/>
    <property type="molecule type" value="Genomic_DNA"/>
</dbReference>
<gene>
    <name evidence="1" type="ORF">ACFSUE_11660</name>
</gene>
<dbReference type="RefSeq" id="WP_253057823.1">
    <property type="nucleotide sequence ID" value="NZ_JAMXWM010000001.1"/>
</dbReference>
<evidence type="ECO:0000313" key="1">
    <source>
        <dbReference type="EMBL" id="MFD2694276.1"/>
    </source>
</evidence>
<dbReference type="Pfam" id="PF13076">
    <property type="entry name" value="Fur_reg_FbpA"/>
    <property type="match status" value="1"/>
</dbReference>
<accession>A0ABW5S3U9</accession>
<evidence type="ECO:0000313" key="2">
    <source>
        <dbReference type="Proteomes" id="UP001597399"/>
    </source>
</evidence>
<proteinExistence type="predicted"/>
<sequence length="56" mass="6851">MAHSIQRKSNEYREQLIDQLISHRIYKKNGKHLFQLTLEELEQEYERVLSTQMRCS</sequence>
<dbReference type="Proteomes" id="UP001597399">
    <property type="component" value="Unassembled WGS sequence"/>
</dbReference>
<name>A0ABW5S3U9_9BACL</name>
<protein>
    <submittedName>
        <fullName evidence="1">Fur-regulated basic protein FbpA</fullName>
    </submittedName>
</protein>
<organism evidence="1 2">
    <name type="scientific">Sporolactobacillus shoreicorticis</name>
    <dbReference type="NCBI Taxonomy" id="1923877"/>
    <lineage>
        <taxon>Bacteria</taxon>
        <taxon>Bacillati</taxon>
        <taxon>Bacillota</taxon>
        <taxon>Bacilli</taxon>
        <taxon>Bacillales</taxon>
        <taxon>Sporolactobacillaceae</taxon>
        <taxon>Sporolactobacillus</taxon>
    </lineage>
</organism>
<comment type="caution">
    <text evidence="1">The sequence shown here is derived from an EMBL/GenBank/DDBJ whole genome shotgun (WGS) entry which is preliminary data.</text>
</comment>